<evidence type="ECO:0000256" key="4">
    <source>
        <dbReference type="ARBA" id="ARBA00022989"/>
    </source>
</evidence>
<dbReference type="GO" id="GO:0015081">
    <property type="term" value="F:sodium ion transmembrane transporter activity"/>
    <property type="evidence" value="ECO:0007669"/>
    <property type="project" value="InterPro"/>
</dbReference>
<feature type="transmembrane region" description="Helical" evidence="6">
    <location>
        <begin position="12"/>
        <end position="36"/>
    </location>
</feature>
<evidence type="ECO:0000313" key="7">
    <source>
        <dbReference type="EMBL" id="HIQ83414.1"/>
    </source>
</evidence>
<keyword evidence="2" id="KW-1003">Cell membrane</keyword>
<dbReference type="Pfam" id="PF04277">
    <property type="entry name" value="OAD_gamma"/>
    <property type="match status" value="1"/>
</dbReference>
<keyword evidence="3 6" id="KW-0812">Transmembrane</keyword>
<comment type="caution">
    <text evidence="7">The sequence shown here is derived from an EMBL/GenBank/DDBJ whole genome shotgun (WGS) entry which is preliminary data.</text>
</comment>
<dbReference type="NCBIfam" id="TIGR01195">
    <property type="entry name" value="oadG_fam"/>
    <property type="match status" value="1"/>
</dbReference>
<evidence type="ECO:0000313" key="8">
    <source>
        <dbReference type="Proteomes" id="UP000824260"/>
    </source>
</evidence>
<comment type="subcellular location">
    <subcellularLocation>
        <location evidence="1">Cell membrane</location>
    </subcellularLocation>
</comment>
<gene>
    <name evidence="7" type="ORF">IAA52_09980</name>
</gene>
<sequence>MSILGESFSVMGIGLVMVFLGLIILIAFVYLIAAALGGREKKDDGRSAEVSAPAAPAPAPVPVPAPVAAQGIDPQVVAVIAAAVAAMDANGKPLVIRSIRRAPGWNRAARTEQVYRF</sequence>
<protein>
    <submittedName>
        <fullName evidence="7">OadG family protein</fullName>
    </submittedName>
</protein>
<dbReference type="GO" id="GO:0005886">
    <property type="term" value="C:plasma membrane"/>
    <property type="evidence" value="ECO:0007669"/>
    <property type="project" value="UniProtKB-SubCell"/>
</dbReference>
<dbReference type="GO" id="GO:0036376">
    <property type="term" value="P:sodium ion export across plasma membrane"/>
    <property type="evidence" value="ECO:0007669"/>
    <property type="project" value="InterPro"/>
</dbReference>
<dbReference type="EMBL" id="DVFZ01000097">
    <property type="protein sequence ID" value="HIQ83414.1"/>
    <property type="molecule type" value="Genomic_DNA"/>
</dbReference>
<evidence type="ECO:0000256" key="6">
    <source>
        <dbReference type="SAM" id="Phobius"/>
    </source>
</evidence>
<name>A0A9D0ZQ54_9FIRM</name>
<proteinExistence type="predicted"/>
<keyword evidence="5 6" id="KW-0472">Membrane</keyword>
<evidence type="ECO:0000256" key="3">
    <source>
        <dbReference type="ARBA" id="ARBA00022692"/>
    </source>
</evidence>
<reference evidence="7" key="1">
    <citation type="submission" date="2020-10" db="EMBL/GenBank/DDBJ databases">
        <authorList>
            <person name="Gilroy R."/>
        </authorList>
    </citation>
    <scope>NUCLEOTIDE SEQUENCE</scope>
    <source>
        <strain evidence="7">ChiSjej6B24-2974</strain>
    </source>
</reference>
<evidence type="ECO:0000256" key="2">
    <source>
        <dbReference type="ARBA" id="ARBA00022475"/>
    </source>
</evidence>
<organism evidence="7 8">
    <name type="scientific">Candidatus Pullichristensenella stercorigallinarum</name>
    <dbReference type="NCBI Taxonomy" id="2840909"/>
    <lineage>
        <taxon>Bacteria</taxon>
        <taxon>Bacillati</taxon>
        <taxon>Bacillota</taxon>
        <taxon>Clostridia</taxon>
        <taxon>Candidatus Pullichristensenella</taxon>
    </lineage>
</organism>
<dbReference type="AlphaFoldDB" id="A0A9D0ZQ54"/>
<evidence type="ECO:0000256" key="1">
    <source>
        <dbReference type="ARBA" id="ARBA00004236"/>
    </source>
</evidence>
<dbReference type="Proteomes" id="UP000824260">
    <property type="component" value="Unassembled WGS sequence"/>
</dbReference>
<reference evidence="7" key="2">
    <citation type="journal article" date="2021" name="PeerJ">
        <title>Extensive microbial diversity within the chicken gut microbiome revealed by metagenomics and culture.</title>
        <authorList>
            <person name="Gilroy R."/>
            <person name="Ravi A."/>
            <person name="Getino M."/>
            <person name="Pursley I."/>
            <person name="Horton D.L."/>
            <person name="Alikhan N.F."/>
            <person name="Baker D."/>
            <person name="Gharbi K."/>
            <person name="Hall N."/>
            <person name="Watson M."/>
            <person name="Adriaenssens E.M."/>
            <person name="Foster-Nyarko E."/>
            <person name="Jarju S."/>
            <person name="Secka A."/>
            <person name="Antonio M."/>
            <person name="Oren A."/>
            <person name="Chaudhuri R.R."/>
            <person name="La Ragione R."/>
            <person name="Hildebrand F."/>
            <person name="Pallen M.J."/>
        </authorList>
    </citation>
    <scope>NUCLEOTIDE SEQUENCE</scope>
    <source>
        <strain evidence="7">ChiSjej6B24-2974</strain>
    </source>
</reference>
<accession>A0A9D0ZQ54</accession>
<dbReference type="InterPro" id="IPR005899">
    <property type="entry name" value="Na_pump_deCOase"/>
</dbReference>
<evidence type="ECO:0000256" key="5">
    <source>
        <dbReference type="ARBA" id="ARBA00023136"/>
    </source>
</evidence>
<keyword evidence="4 6" id="KW-1133">Transmembrane helix</keyword>